<dbReference type="PANTHER" id="PTHR23294">
    <property type="entry name" value="ET TRANSLATION PRODUCT-RELATED"/>
    <property type="match status" value="1"/>
</dbReference>
<evidence type="ECO:0000256" key="8">
    <source>
        <dbReference type="ARBA" id="ARBA00041910"/>
    </source>
</evidence>
<keyword evidence="6" id="KW-0325">Glycoprotein</keyword>
<feature type="transmembrane region" description="Helical" evidence="9">
    <location>
        <begin position="96"/>
        <end position="112"/>
    </location>
</feature>
<evidence type="ECO:0000256" key="1">
    <source>
        <dbReference type="ARBA" id="ARBA00004141"/>
    </source>
</evidence>
<feature type="transmembrane region" description="Helical" evidence="9">
    <location>
        <begin position="186"/>
        <end position="205"/>
    </location>
</feature>
<comment type="similarity">
    <text evidence="2">Belongs to the unc-93 family.</text>
</comment>
<feature type="transmembrane region" description="Helical" evidence="9">
    <location>
        <begin position="66"/>
        <end position="84"/>
    </location>
</feature>
<dbReference type="Gene3D" id="1.20.1250.20">
    <property type="entry name" value="MFS general substrate transporter like domains"/>
    <property type="match status" value="1"/>
</dbReference>
<comment type="subcellular location">
    <subcellularLocation>
        <location evidence="1">Membrane</location>
        <topology evidence="1">Multi-pass membrane protein</topology>
    </subcellularLocation>
</comment>
<reference evidence="10 11" key="1">
    <citation type="journal article" date="2016" name="Nat. Commun.">
        <title>Extremotolerant tardigrade genome and improved radiotolerance of human cultured cells by tardigrade-unique protein.</title>
        <authorList>
            <person name="Hashimoto T."/>
            <person name="Horikawa D.D."/>
            <person name="Saito Y."/>
            <person name="Kuwahara H."/>
            <person name="Kozuka-Hata H."/>
            <person name="Shin-I T."/>
            <person name="Minakuchi Y."/>
            <person name="Ohishi K."/>
            <person name="Motoyama A."/>
            <person name="Aizu T."/>
            <person name="Enomoto A."/>
            <person name="Kondo K."/>
            <person name="Tanaka S."/>
            <person name="Hara Y."/>
            <person name="Koshikawa S."/>
            <person name="Sagara H."/>
            <person name="Miura T."/>
            <person name="Yokobori S."/>
            <person name="Miyagawa K."/>
            <person name="Suzuki Y."/>
            <person name="Kubo T."/>
            <person name="Oyama M."/>
            <person name="Kohara Y."/>
            <person name="Fujiyama A."/>
            <person name="Arakawa K."/>
            <person name="Katayama T."/>
            <person name="Toyoda A."/>
            <person name="Kunieda T."/>
        </authorList>
    </citation>
    <scope>NUCLEOTIDE SEQUENCE [LARGE SCALE GENOMIC DNA]</scope>
    <source>
        <strain evidence="10 11">YOKOZUNA-1</strain>
    </source>
</reference>
<feature type="transmembrane region" description="Helical" evidence="9">
    <location>
        <begin position="365"/>
        <end position="386"/>
    </location>
</feature>
<dbReference type="InterPro" id="IPR010291">
    <property type="entry name" value="Ion_channel_UNC-93"/>
</dbReference>
<evidence type="ECO:0000313" key="10">
    <source>
        <dbReference type="EMBL" id="GAU99681.1"/>
    </source>
</evidence>
<protein>
    <recommendedName>
        <fullName evidence="7">UNC93-like protein MFSD11</fullName>
    </recommendedName>
    <alternativeName>
        <fullName evidence="8">Major facilitator superfamily domain-containing protein 11</fullName>
    </alternativeName>
</protein>
<feature type="transmembrane region" description="Helical" evidence="9">
    <location>
        <begin position="26"/>
        <end position="46"/>
    </location>
</feature>
<sequence length="477" mass="52535">MEESDMDVTENPDIVSARRSFQFRNIVIMGVAFMLLSSASQTSFTVETIVINSVHDQYFNGTSTMGYNLLAVLNGVGASSVWISQTVVSNIGPKKAMLIGGVCYFFFVSTFIRPLAVTLYGGAITLGIGQAMLWIAEGTFLSMNSDKETIGRHSSIFWALYQTSLLWGNLFFFYEMLSQDTIAEQTRYRVFGSLMVLAAAGVSVLSRLQHPLPKKLQGPRAAIQLDGNLTGGKSRTCLQSVASSFRLLRTRPIWMVVPTFVYIALEQTFYSSVYQSSLGYTKQFGSGVSESLVGLSGVCVGCGEILGSFVYGLVDKWFPRIGRDPVVVSGYLLHMLAFALVYVNIPHDAPLGNTFSEAIIHPNYSLALLCSLLLGFGDSAFNIQLFSFLGDAYSSDSVPVFALFPFVWGLTCCGAFFYSTVLTLHYQLAILVVVGSLSVFTFSSIEWEFRRTRTLTAPPRDRPRRLAEEQQGLLHEA</sequence>
<keyword evidence="3 9" id="KW-0812">Transmembrane</keyword>
<evidence type="ECO:0000256" key="3">
    <source>
        <dbReference type="ARBA" id="ARBA00022692"/>
    </source>
</evidence>
<dbReference type="Proteomes" id="UP000186922">
    <property type="component" value="Unassembled WGS sequence"/>
</dbReference>
<feature type="transmembrane region" description="Helical" evidence="9">
    <location>
        <begin position="293"/>
        <end position="314"/>
    </location>
</feature>
<accession>A0A1D1VDE8</accession>
<feature type="transmembrane region" description="Helical" evidence="9">
    <location>
        <begin position="253"/>
        <end position="273"/>
    </location>
</feature>
<keyword evidence="4 9" id="KW-1133">Transmembrane helix</keyword>
<dbReference type="OrthoDB" id="196103at2759"/>
<feature type="transmembrane region" description="Helical" evidence="9">
    <location>
        <begin position="424"/>
        <end position="445"/>
    </location>
</feature>
<dbReference type="GO" id="GO:0016020">
    <property type="term" value="C:membrane"/>
    <property type="evidence" value="ECO:0007669"/>
    <property type="project" value="UniProtKB-SubCell"/>
</dbReference>
<organism evidence="10 11">
    <name type="scientific">Ramazzottius varieornatus</name>
    <name type="common">Water bear</name>
    <name type="synonym">Tardigrade</name>
    <dbReference type="NCBI Taxonomy" id="947166"/>
    <lineage>
        <taxon>Eukaryota</taxon>
        <taxon>Metazoa</taxon>
        <taxon>Ecdysozoa</taxon>
        <taxon>Tardigrada</taxon>
        <taxon>Eutardigrada</taxon>
        <taxon>Parachela</taxon>
        <taxon>Hypsibioidea</taxon>
        <taxon>Ramazzottiidae</taxon>
        <taxon>Ramazzottius</taxon>
    </lineage>
</organism>
<dbReference type="EMBL" id="BDGG01000005">
    <property type="protein sequence ID" value="GAU99681.1"/>
    <property type="molecule type" value="Genomic_DNA"/>
</dbReference>
<evidence type="ECO:0000313" key="11">
    <source>
        <dbReference type="Proteomes" id="UP000186922"/>
    </source>
</evidence>
<dbReference type="AlphaFoldDB" id="A0A1D1VDE8"/>
<feature type="transmembrane region" description="Helical" evidence="9">
    <location>
        <begin position="398"/>
        <end position="418"/>
    </location>
</feature>
<dbReference type="InterPro" id="IPR051617">
    <property type="entry name" value="UNC-93-like_regulator"/>
</dbReference>
<name>A0A1D1VDE8_RAMVA</name>
<evidence type="ECO:0000256" key="9">
    <source>
        <dbReference type="SAM" id="Phobius"/>
    </source>
</evidence>
<keyword evidence="5 9" id="KW-0472">Membrane</keyword>
<proteinExistence type="inferred from homology"/>
<evidence type="ECO:0000256" key="6">
    <source>
        <dbReference type="ARBA" id="ARBA00023180"/>
    </source>
</evidence>
<dbReference type="InterPro" id="IPR036259">
    <property type="entry name" value="MFS_trans_sf"/>
</dbReference>
<feature type="transmembrane region" description="Helical" evidence="9">
    <location>
        <begin position="118"/>
        <end position="136"/>
    </location>
</feature>
<dbReference type="SUPFAM" id="SSF103473">
    <property type="entry name" value="MFS general substrate transporter"/>
    <property type="match status" value="1"/>
</dbReference>
<evidence type="ECO:0000256" key="7">
    <source>
        <dbReference type="ARBA" id="ARBA00040302"/>
    </source>
</evidence>
<dbReference type="Pfam" id="PF05978">
    <property type="entry name" value="UNC-93"/>
    <property type="match status" value="1"/>
</dbReference>
<gene>
    <name evidence="10" type="primary">RvY_10642-1</name>
    <name evidence="10" type="synonym">RvY_10642.1</name>
    <name evidence="10" type="ORF">RvY_10642</name>
</gene>
<feature type="transmembrane region" description="Helical" evidence="9">
    <location>
        <begin position="156"/>
        <end position="174"/>
    </location>
</feature>
<comment type="caution">
    <text evidence="10">The sequence shown here is derived from an EMBL/GenBank/DDBJ whole genome shotgun (WGS) entry which is preliminary data.</text>
</comment>
<evidence type="ECO:0000256" key="5">
    <source>
        <dbReference type="ARBA" id="ARBA00023136"/>
    </source>
</evidence>
<dbReference type="PANTHER" id="PTHR23294:SF0">
    <property type="entry name" value="UNC93-LIKE PROTEIN MFSD11"/>
    <property type="match status" value="1"/>
</dbReference>
<feature type="transmembrane region" description="Helical" evidence="9">
    <location>
        <begin position="326"/>
        <end position="345"/>
    </location>
</feature>
<evidence type="ECO:0000256" key="2">
    <source>
        <dbReference type="ARBA" id="ARBA00009172"/>
    </source>
</evidence>
<keyword evidence="11" id="KW-1185">Reference proteome</keyword>
<evidence type="ECO:0000256" key="4">
    <source>
        <dbReference type="ARBA" id="ARBA00022989"/>
    </source>
</evidence>